<feature type="transmembrane region" description="Helical" evidence="1">
    <location>
        <begin position="7"/>
        <end position="26"/>
    </location>
</feature>
<feature type="transmembrane region" description="Helical" evidence="1">
    <location>
        <begin position="155"/>
        <end position="177"/>
    </location>
</feature>
<dbReference type="AlphaFoldDB" id="A0A3R6IFZ6"/>
<dbReference type="Proteomes" id="UP000286501">
    <property type="component" value="Unassembled WGS sequence"/>
</dbReference>
<dbReference type="EMBL" id="QRIN01000028">
    <property type="protein sequence ID" value="RHG65683.1"/>
    <property type="molecule type" value="Genomic_DNA"/>
</dbReference>
<feature type="transmembrane region" description="Helical" evidence="1">
    <location>
        <begin position="131"/>
        <end position="148"/>
    </location>
</feature>
<keyword evidence="1" id="KW-0812">Transmembrane</keyword>
<keyword evidence="1" id="KW-0472">Membrane</keyword>
<feature type="transmembrane region" description="Helical" evidence="1">
    <location>
        <begin position="76"/>
        <end position="96"/>
    </location>
</feature>
<proteinExistence type="predicted"/>
<evidence type="ECO:0000313" key="5">
    <source>
        <dbReference type="Proteomes" id="UP000286501"/>
    </source>
</evidence>
<dbReference type="Proteomes" id="UP000286211">
    <property type="component" value="Unassembled WGS sequence"/>
</dbReference>
<name>A0A3R6IFZ6_9BACT</name>
<protein>
    <recommendedName>
        <fullName evidence="6">Glycosyltransferase RgtA/B/C/D-like domain-containing protein</fullName>
    </recommendedName>
</protein>
<evidence type="ECO:0000313" key="3">
    <source>
        <dbReference type="EMBL" id="RHK11084.1"/>
    </source>
</evidence>
<evidence type="ECO:0008006" key="6">
    <source>
        <dbReference type="Google" id="ProtNLM"/>
    </source>
</evidence>
<evidence type="ECO:0000256" key="1">
    <source>
        <dbReference type="SAM" id="Phobius"/>
    </source>
</evidence>
<evidence type="ECO:0000313" key="4">
    <source>
        <dbReference type="Proteomes" id="UP000286211"/>
    </source>
</evidence>
<feature type="transmembrane region" description="Helical" evidence="1">
    <location>
        <begin position="262"/>
        <end position="279"/>
    </location>
</feature>
<evidence type="ECO:0000313" key="2">
    <source>
        <dbReference type="EMBL" id="RHG65683.1"/>
    </source>
</evidence>
<feature type="transmembrane region" description="Helical" evidence="1">
    <location>
        <begin position="342"/>
        <end position="360"/>
    </location>
</feature>
<organism evidence="3 4">
    <name type="scientific">Segatella copri</name>
    <dbReference type="NCBI Taxonomy" id="165179"/>
    <lineage>
        <taxon>Bacteria</taxon>
        <taxon>Pseudomonadati</taxon>
        <taxon>Bacteroidota</taxon>
        <taxon>Bacteroidia</taxon>
        <taxon>Bacteroidales</taxon>
        <taxon>Prevotellaceae</taxon>
        <taxon>Segatella</taxon>
    </lineage>
</organism>
<reference evidence="4 5" key="1">
    <citation type="submission" date="2018-08" db="EMBL/GenBank/DDBJ databases">
        <title>A genome reference for cultivated species of the human gut microbiota.</title>
        <authorList>
            <person name="Zou Y."/>
            <person name="Xue W."/>
            <person name="Luo G."/>
        </authorList>
    </citation>
    <scope>NUCLEOTIDE SEQUENCE [LARGE SCALE GENOMIC DNA]</scope>
    <source>
        <strain evidence="3 4">AF46-2NS</strain>
        <strain evidence="2 5">AM22-1</strain>
    </source>
</reference>
<dbReference type="RefSeq" id="WP_118200875.1">
    <property type="nucleotide sequence ID" value="NZ_CP134814.1"/>
</dbReference>
<feature type="transmembrane region" description="Helical" evidence="1">
    <location>
        <begin position="108"/>
        <end position="125"/>
    </location>
</feature>
<sequence length="470" mass="53509">MYNNKRFITFIIISAPIILLGILQILPTFDDWTTLSAPNRDPNFLQYFLPYGMTWRPGDALIGYVNGLSPKFFPTLNHILVFTSHIGSMIMVYLIIQKLGFKPISRNIATIFFYISPCVLGNILSCDATNQSFAHFFGILSVYLYLSINNKYKYIAWTICVYLSAAFKDNGIAWAIIPPIVSFAFLKIEKETLREDLMIGLAIAIIYGVIRLTIPHNLFINASYADDVVSLHSRIKGFVTWIGYTWFSADYICIVHQPSRNLLVATLTLFLSLPLMIILWKNKNIWQGKTIFCLLAAFTLVVSPNLLISMTIMNAYGSLGIAAIIMAYLIEKSQLSKKKISTLLYLYILSAAIVDIHHWYNAWQTSLPEKSISQAIVQKTGKPVDKAYCILIKDDYPKYSSFCVPKDETIGWGRSIWHATGYKWPQYVNDTTIDRTHKAKEIAYSIANHKIKHGYKAVWIVNKEEVTVIK</sequence>
<comment type="caution">
    <text evidence="3">The sequence shown here is derived from an EMBL/GenBank/DDBJ whole genome shotgun (WGS) entry which is preliminary data.</text>
</comment>
<gene>
    <name evidence="3" type="ORF">DW079_05470</name>
    <name evidence="2" type="ORF">DW250_07945</name>
</gene>
<accession>A0A3R6IFZ6</accession>
<dbReference type="EMBL" id="QRNB01000021">
    <property type="protein sequence ID" value="RHK11084.1"/>
    <property type="molecule type" value="Genomic_DNA"/>
</dbReference>
<feature type="transmembrane region" description="Helical" evidence="1">
    <location>
        <begin position="197"/>
        <end position="214"/>
    </location>
</feature>
<keyword evidence="1" id="KW-1133">Transmembrane helix</keyword>
<feature type="transmembrane region" description="Helical" evidence="1">
    <location>
        <begin position="314"/>
        <end position="330"/>
    </location>
</feature>